<dbReference type="OrthoDB" id="5046242at2759"/>
<dbReference type="SUPFAM" id="SSF54373">
    <property type="entry name" value="FAD-linked reductases, C-terminal domain"/>
    <property type="match status" value="2"/>
</dbReference>
<accession>A0A1J1IYZ4</accession>
<dbReference type="InterPro" id="IPR050281">
    <property type="entry name" value="Flavin_monoamine_oxidase"/>
</dbReference>
<dbReference type="AlphaFoldDB" id="A0A1J1IYZ4"/>
<protein>
    <submittedName>
        <fullName evidence="2">CLUMA_CG018144, isoform A</fullName>
    </submittedName>
</protein>
<dbReference type="SUPFAM" id="SSF51905">
    <property type="entry name" value="FAD/NAD(P)-binding domain"/>
    <property type="match status" value="2"/>
</dbReference>
<dbReference type="Pfam" id="PF01593">
    <property type="entry name" value="Amino_oxidase"/>
    <property type="match status" value="2"/>
</dbReference>
<dbReference type="GO" id="GO:0046592">
    <property type="term" value="F:polyamine oxidase activity"/>
    <property type="evidence" value="ECO:0007669"/>
    <property type="project" value="TreeGrafter"/>
</dbReference>
<dbReference type="EMBL" id="CVRI01000064">
    <property type="protein sequence ID" value="CRL05312.1"/>
    <property type="molecule type" value="Genomic_DNA"/>
</dbReference>
<evidence type="ECO:0000313" key="3">
    <source>
        <dbReference type="Proteomes" id="UP000183832"/>
    </source>
</evidence>
<dbReference type="InterPro" id="IPR002937">
    <property type="entry name" value="Amino_oxidase"/>
</dbReference>
<gene>
    <name evidence="2" type="primary">similar to Spermine oxidase</name>
    <name evidence="2" type="ORF">CLUMA_CG018144</name>
</gene>
<proteinExistence type="predicted"/>
<dbReference type="STRING" id="568069.A0A1J1IYZ4"/>
<evidence type="ECO:0000259" key="1">
    <source>
        <dbReference type="Pfam" id="PF01593"/>
    </source>
</evidence>
<name>A0A1J1IYZ4_9DIPT</name>
<feature type="domain" description="Amine oxidase" evidence="1">
    <location>
        <begin position="13"/>
        <end position="465"/>
    </location>
</feature>
<dbReference type="PANTHER" id="PTHR10742">
    <property type="entry name" value="FLAVIN MONOAMINE OXIDASE"/>
    <property type="match status" value="1"/>
</dbReference>
<keyword evidence="3" id="KW-1185">Reference proteome</keyword>
<feature type="domain" description="Amine oxidase" evidence="1">
    <location>
        <begin position="492"/>
        <end position="946"/>
    </location>
</feature>
<organism evidence="2 3">
    <name type="scientific">Clunio marinus</name>
    <dbReference type="NCBI Taxonomy" id="568069"/>
    <lineage>
        <taxon>Eukaryota</taxon>
        <taxon>Metazoa</taxon>
        <taxon>Ecdysozoa</taxon>
        <taxon>Arthropoda</taxon>
        <taxon>Hexapoda</taxon>
        <taxon>Insecta</taxon>
        <taxon>Pterygota</taxon>
        <taxon>Neoptera</taxon>
        <taxon>Endopterygota</taxon>
        <taxon>Diptera</taxon>
        <taxon>Nematocera</taxon>
        <taxon>Chironomoidea</taxon>
        <taxon>Chironomidae</taxon>
        <taxon>Clunio</taxon>
    </lineage>
</organism>
<dbReference type="InterPro" id="IPR036188">
    <property type="entry name" value="FAD/NAD-bd_sf"/>
</dbReference>
<dbReference type="PANTHER" id="PTHR10742:SF398">
    <property type="entry name" value="AMINE OXIDASE DOMAIN-CONTAINING PROTEIN-RELATED"/>
    <property type="match status" value="1"/>
</dbReference>
<evidence type="ECO:0000313" key="2">
    <source>
        <dbReference type="EMBL" id="CRL05312.1"/>
    </source>
</evidence>
<dbReference type="Gene3D" id="3.50.50.60">
    <property type="entry name" value="FAD/NAD(P)-binding domain"/>
    <property type="match status" value="2"/>
</dbReference>
<reference evidence="2 3" key="1">
    <citation type="submission" date="2015-04" db="EMBL/GenBank/DDBJ databases">
        <authorList>
            <person name="Syromyatnikov M.Y."/>
            <person name="Popov V.N."/>
        </authorList>
    </citation>
    <scope>NUCLEOTIDE SEQUENCE [LARGE SCALE GENOMIC DNA]</scope>
</reference>
<dbReference type="Proteomes" id="UP000183832">
    <property type="component" value="Unassembled WGS sequence"/>
</dbReference>
<sequence length="957" mass="109295">MQNVRIIVVGAGISGISAASRLLENGFKNVIILEAEKRIGGRVNTSPFANNVVDLGAQWCHGEKNNVVYELVKDHQVLDYSNISFPSVNFLDSNGQLIDSDLCGRLIALCMSILENSSDDLADYTGSLGSYTVKKYKEELTTSEFSDIDNETSLQVLDYFQKYENSIEASDSWFETSGNGYLHYWECEGHPLLNWKDKGYKTVIDYITKKKPDPRYSIEVEKKILLNKEVSHIEWRDPQVKIKCSDGSFYDADHVIVTTSLGVLKENYKTLFNPQLPKKKIDAIKGLSFGTVDKIFLEFEKPFWNDEWKGFSLLWKAKDSEEIRNTSDAWMEDVFGFYVVDFQPNILCGWISGKSARKMETLDDETVLRSCMKLFTMFLGSRLPWTTPINILRSNWYTNKHFRGSYSFRSMTTNILETSACALARPLQDPYGKPVLLFAGEATSEHYYSTVHGAVEAGWREAARLTEFYQSSTTNKTKKFEVYDVIVLGGGLAGLGAGKVLKEANVKFMILEGQDRVGGRINTVTCSKSKNGEEIRVDSGAQWLHGKNNELFKFAEKCNLIHDVLSEEAEGDYIREDGMKFDEYFVKKIDFKIGQILEECEALVELKNVEGVKFPASLEEYLTEKFTDFVENMESNEEKELAYQLLDWHKRFQIIDNACMKFNEISAKCWGNYSFNGESCQTHINVKGGMSEIVDKLKTLLEKNFRLNQNVQLIHWKNDQQPGIVVLCKDGSKYVTNRLICTFSLGVLKESHLELFSPSLPTAQQEAIEAIGYGTINKIFLHFKQKWWNDDWKGLQLIWKTNNNSHWTNYISGFDVINSEPKNTLLGWIGGQGAIDIEKLSDEDIIAECMKLLRKFIKRENLPEPDDFYCSRWNQNKFIRGAYSFTSTKCDHLQNWEKTLSKPIIFDCPENRKNVILLAGEACHEQYFSTVHGAFLSGIEQAENILKLDRSSSISKL</sequence>
<dbReference type="Gene3D" id="3.90.660.10">
    <property type="match status" value="2"/>
</dbReference>